<dbReference type="GeneID" id="54469416"/>
<proteinExistence type="predicted"/>
<organism evidence="3">
    <name type="scientific">Mytilinidion resinicola</name>
    <dbReference type="NCBI Taxonomy" id="574789"/>
    <lineage>
        <taxon>Eukaryota</taxon>
        <taxon>Fungi</taxon>
        <taxon>Dikarya</taxon>
        <taxon>Ascomycota</taxon>
        <taxon>Pezizomycotina</taxon>
        <taxon>Dothideomycetes</taxon>
        <taxon>Pleosporomycetidae</taxon>
        <taxon>Mytilinidiales</taxon>
        <taxon>Mytilinidiaceae</taxon>
        <taxon>Mytilinidion</taxon>
    </lineage>
</organism>
<dbReference type="AlphaFoldDB" id="A0A6A6Y493"/>
<dbReference type="Proteomes" id="UP000504636">
    <property type="component" value="Unplaced"/>
</dbReference>
<keyword evidence="4" id="KW-1185">Reference proteome</keyword>
<feature type="transmembrane region" description="Helical" evidence="2">
    <location>
        <begin position="166"/>
        <end position="185"/>
    </location>
</feature>
<evidence type="ECO:0000256" key="1">
    <source>
        <dbReference type="SAM" id="MobiDB-lite"/>
    </source>
</evidence>
<dbReference type="RefSeq" id="XP_033570413.1">
    <property type="nucleotide sequence ID" value="XM_033728523.1"/>
</dbReference>
<reference evidence="3 5" key="1">
    <citation type="journal article" date="2020" name="Stud. Mycol.">
        <title>101 Dothideomycetes genomes: a test case for predicting lifestyles and emergence of pathogens.</title>
        <authorList>
            <person name="Haridas S."/>
            <person name="Albert R."/>
            <person name="Binder M."/>
            <person name="Bloem J."/>
            <person name="Labutti K."/>
            <person name="Salamov A."/>
            <person name="Andreopoulos B."/>
            <person name="Baker S."/>
            <person name="Barry K."/>
            <person name="Bills G."/>
            <person name="Bluhm B."/>
            <person name="Cannon C."/>
            <person name="Castanera R."/>
            <person name="Culley D."/>
            <person name="Daum C."/>
            <person name="Ezra D."/>
            <person name="Gonzalez J."/>
            <person name="Henrissat B."/>
            <person name="Kuo A."/>
            <person name="Liang C."/>
            <person name="Lipzen A."/>
            <person name="Lutzoni F."/>
            <person name="Magnuson J."/>
            <person name="Mondo S."/>
            <person name="Nolan M."/>
            <person name="Ohm R."/>
            <person name="Pangilinan J."/>
            <person name="Park H.-J."/>
            <person name="Ramirez L."/>
            <person name="Alfaro M."/>
            <person name="Sun H."/>
            <person name="Tritt A."/>
            <person name="Yoshinaga Y."/>
            <person name="Zwiers L.-H."/>
            <person name="Turgeon B."/>
            <person name="Goodwin S."/>
            <person name="Spatafora J."/>
            <person name="Crous P."/>
            <person name="Grigoriev I."/>
        </authorList>
    </citation>
    <scope>NUCLEOTIDE SEQUENCE</scope>
    <source>
        <strain evidence="3 5">CBS 304.34</strain>
    </source>
</reference>
<feature type="region of interest" description="Disordered" evidence="1">
    <location>
        <begin position="1"/>
        <end position="23"/>
    </location>
</feature>
<keyword evidence="2" id="KW-0472">Membrane</keyword>
<dbReference type="OrthoDB" id="5392605at2759"/>
<evidence type="ECO:0000313" key="4">
    <source>
        <dbReference type="Proteomes" id="UP000504636"/>
    </source>
</evidence>
<protein>
    <submittedName>
        <fullName evidence="3 5">Uncharacterized protein</fullName>
    </submittedName>
</protein>
<evidence type="ECO:0000256" key="2">
    <source>
        <dbReference type="SAM" id="Phobius"/>
    </source>
</evidence>
<evidence type="ECO:0000313" key="5">
    <source>
        <dbReference type="RefSeq" id="XP_033570413.1"/>
    </source>
</evidence>
<name>A0A6A6Y493_9PEZI</name>
<reference evidence="5" key="2">
    <citation type="submission" date="2020-04" db="EMBL/GenBank/DDBJ databases">
        <authorList>
            <consortium name="NCBI Genome Project"/>
        </authorList>
    </citation>
    <scope>NUCLEOTIDE SEQUENCE</scope>
    <source>
        <strain evidence="5">CBS 304.34</strain>
    </source>
</reference>
<keyword evidence="2" id="KW-1133">Transmembrane helix</keyword>
<reference evidence="5" key="3">
    <citation type="submission" date="2025-04" db="UniProtKB">
        <authorList>
            <consortium name="RefSeq"/>
        </authorList>
    </citation>
    <scope>IDENTIFICATION</scope>
    <source>
        <strain evidence="5">CBS 304.34</strain>
    </source>
</reference>
<feature type="transmembrane region" description="Helical" evidence="2">
    <location>
        <begin position="133"/>
        <end position="154"/>
    </location>
</feature>
<evidence type="ECO:0000313" key="3">
    <source>
        <dbReference type="EMBL" id="KAF2803449.1"/>
    </source>
</evidence>
<feature type="transmembrane region" description="Helical" evidence="2">
    <location>
        <begin position="255"/>
        <end position="275"/>
    </location>
</feature>
<keyword evidence="2" id="KW-0812">Transmembrane</keyword>
<sequence>MATALPKDPSAGSISHEVEEASTPLTHGVLLLSRRLPQRFQDASTHPVYSTHDPGNTPMNTVEEEQSVLRTVKSASHIQASLQPHRRSATGCRPTSVRLLAESRMRPQRELVSASQPLIGRQRVKLHEQAGRLTLVLSALSLPTHLLSAIALQHLPTDPLHLGLNFSLYCIWAAALSFLGLVGAVKRSPSLTTIFSHHLLLDALISTIPRLLLPAFASLPRTLCAGIEYQRTILPPRDAEQMLGFWTAERCRASLWVLQIVIGLVVVAMTGVQWWCALRVRGYAKFLEFEGGRKSGKGRVRSVDEEKGRAGRRVRFVDEVEVDGEKGGVGWEEDTRRTRLMCADMRMK</sequence>
<accession>A0A6A6Y493</accession>
<gene>
    <name evidence="3 5" type="ORF">BDZ99DRAFT_575954</name>
</gene>
<dbReference type="EMBL" id="MU003717">
    <property type="protein sequence ID" value="KAF2803449.1"/>
    <property type="molecule type" value="Genomic_DNA"/>
</dbReference>